<sequence length="179" mass="20306">MLPKPDKSSKKSSLEQLDFVETINDADKTKKKRLSILIFLFLTVGVSFCFIAYRQIKNTNFEQIKIPNLSLKLPTVFQSKFSPDIPQNWTFEVLSTGTTLSLKTVNPTPYAKKYLPNGVVVSEKTNSTPDYLEIVSSISTPKTKFEIYAKIPGNINSSSPEIDVFSRLVETFYWHLLNS</sequence>
<keyword evidence="1" id="KW-1133">Transmembrane helix</keyword>
<evidence type="ECO:0000256" key="1">
    <source>
        <dbReference type="SAM" id="Phobius"/>
    </source>
</evidence>
<proteinExistence type="predicted"/>
<comment type="caution">
    <text evidence="2">The sequence shown here is derived from an EMBL/GenBank/DDBJ whole genome shotgun (WGS) entry which is preliminary data.</text>
</comment>
<dbReference type="EMBL" id="LBTX01000003">
    <property type="protein sequence ID" value="KKQ50675.1"/>
    <property type="molecule type" value="Genomic_DNA"/>
</dbReference>
<organism evidence="2 3">
    <name type="scientific">Candidatus Shapirobacteria bacterium GW2011_GWE1_38_10</name>
    <dbReference type="NCBI Taxonomy" id="1618488"/>
    <lineage>
        <taxon>Bacteria</taxon>
        <taxon>Candidatus Shapironibacteriota</taxon>
    </lineage>
</organism>
<evidence type="ECO:0000313" key="3">
    <source>
        <dbReference type="Proteomes" id="UP000034231"/>
    </source>
</evidence>
<evidence type="ECO:0000313" key="2">
    <source>
        <dbReference type="EMBL" id="KKQ50675.1"/>
    </source>
</evidence>
<feature type="transmembrane region" description="Helical" evidence="1">
    <location>
        <begin position="34"/>
        <end position="53"/>
    </location>
</feature>
<protein>
    <submittedName>
        <fullName evidence="2">Uncharacterized protein</fullName>
    </submittedName>
</protein>
<keyword evidence="1" id="KW-0812">Transmembrane</keyword>
<dbReference type="Proteomes" id="UP000034231">
    <property type="component" value="Unassembled WGS sequence"/>
</dbReference>
<name>A0A0G0II58_9BACT</name>
<gene>
    <name evidence="2" type="ORF">US68_C0003G0041</name>
</gene>
<keyword evidence="1" id="KW-0472">Membrane</keyword>
<accession>A0A0G0II58</accession>
<dbReference type="AlphaFoldDB" id="A0A0G0II58"/>
<reference evidence="2 3" key="1">
    <citation type="journal article" date="2015" name="Nature">
        <title>rRNA introns, odd ribosomes, and small enigmatic genomes across a large radiation of phyla.</title>
        <authorList>
            <person name="Brown C.T."/>
            <person name="Hug L.A."/>
            <person name="Thomas B.C."/>
            <person name="Sharon I."/>
            <person name="Castelle C.J."/>
            <person name="Singh A."/>
            <person name="Wilkins M.J."/>
            <person name="Williams K.H."/>
            <person name="Banfield J.F."/>
        </authorList>
    </citation>
    <scope>NUCLEOTIDE SEQUENCE [LARGE SCALE GENOMIC DNA]</scope>
</reference>